<dbReference type="InterPro" id="IPR016035">
    <property type="entry name" value="Acyl_Trfase/lysoPLipase"/>
</dbReference>
<accession>A0A377SXX5</accession>
<dbReference type="PANTHER" id="PTHR10728:SF40">
    <property type="entry name" value="PATATIN FAMILY PROTEIN"/>
    <property type="match status" value="1"/>
</dbReference>
<dbReference type="EMBL" id="UGHR01000003">
    <property type="protein sequence ID" value="STR45166.1"/>
    <property type="molecule type" value="Genomic_DNA"/>
</dbReference>
<protein>
    <submittedName>
        <fullName evidence="4">NTE family protein</fullName>
    </submittedName>
    <submittedName>
        <fullName evidence="3">Patatin-like phospholipase</fullName>
    </submittedName>
</protein>
<dbReference type="Proteomes" id="UP000295794">
    <property type="component" value="Unassembled WGS sequence"/>
</dbReference>
<evidence type="ECO:0000313" key="4">
    <source>
        <dbReference type="EMBL" id="TCU81310.1"/>
    </source>
</evidence>
<dbReference type="GO" id="GO:0005829">
    <property type="term" value="C:cytosol"/>
    <property type="evidence" value="ECO:0007669"/>
    <property type="project" value="TreeGrafter"/>
</dbReference>
<feature type="domain" description="PNPLA" evidence="2">
    <location>
        <begin position="14"/>
        <end position="236"/>
    </location>
</feature>
<dbReference type="Proteomes" id="UP000255108">
    <property type="component" value="Unassembled WGS sequence"/>
</dbReference>
<name>A0A377SXX5_9NEIS</name>
<dbReference type="EMBL" id="SMBT01000023">
    <property type="protein sequence ID" value="TCU81310.1"/>
    <property type="molecule type" value="Genomic_DNA"/>
</dbReference>
<dbReference type="OrthoDB" id="9813090at2"/>
<proteinExistence type="predicted"/>
<dbReference type="PANTHER" id="PTHR10728">
    <property type="entry name" value="CYTOSOLIC PHOSPHOLIPASE A2"/>
    <property type="match status" value="1"/>
</dbReference>
<dbReference type="AlphaFoldDB" id="A0A377SXX5"/>
<keyword evidence="6" id="KW-1185">Reference proteome</keyword>
<evidence type="ECO:0000256" key="1">
    <source>
        <dbReference type="ARBA" id="ARBA00023098"/>
    </source>
</evidence>
<dbReference type="Pfam" id="PF01734">
    <property type="entry name" value="Patatin"/>
    <property type="match status" value="1"/>
</dbReference>
<dbReference type="Gene3D" id="3.40.1090.10">
    <property type="entry name" value="Cytosolic phospholipase A2 catalytic domain"/>
    <property type="match status" value="2"/>
</dbReference>
<dbReference type="InterPro" id="IPR002641">
    <property type="entry name" value="PNPLA_dom"/>
</dbReference>
<evidence type="ECO:0000313" key="6">
    <source>
        <dbReference type="Proteomes" id="UP000295794"/>
    </source>
</evidence>
<dbReference type="SUPFAM" id="SSF52151">
    <property type="entry name" value="FabD/lysophospholipase-like"/>
    <property type="match status" value="1"/>
</dbReference>
<dbReference type="GO" id="GO:0046475">
    <property type="term" value="P:glycerophospholipid catabolic process"/>
    <property type="evidence" value="ECO:0007669"/>
    <property type="project" value="TreeGrafter"/>
</dbReference>
<keyword evidence="1" id="KW-0443">Lipid metabolism</keyword>
<gene>
    <name evidence="4" type="ORF">EV682_12322</name>
    <name evidence="3" type="ORF">NCTC11159_03713</name>
</gene>
<dbReference type="GO" id="GO:0004623">
    <property type="term" value="F:phospholipase A2 activity"/>
    <property type="evidence" value="ECO:0007669"/>
    <property type="project" value="TreeGrafter"/>
</dbReference>
<evidence type="ECO:0000313" key="3">
    <source>
        <dbReference type="EMBL" id="STR45166.1"/>
    </source>
</evidence>
<evidence type="ECO:0000259" key="2">
    <source>
        <dbReference type="Pfam" id="PF01734"/>
    </source>
</evidence>
<reference evidence="3 5" key="1">
    <citation type="submission" date="2018-06" db="EMBL/GenBank/DDBJ databases">
        <authorList>
            <consortium name="Pathogen Informatics"/>
            <person name="Doyle S."/>
        </authorList>
    </citation>
    <scope>NUCLEOTIDE SEQUENCE [LARGE SCALE GENOMIC DNA]</scope>
    <source>
        <strain evidence="3 5">NCTC11159</strain>
    </source>
</reference>
<evidence type="ECO:0000313" key="5">
    <source>
        <dbReference type="Proteomes" id="UP000255108"/>
    </source>
</evidence>
<reference evidence="4 6" key="2">
    <citation type="submission" date="2019-03" db="EMBL/GenBank/DDBJ databases">
        <title>Genomic Encyclopedia of Type Strains, Phase IV (KMG-IV): sequencing the most valuable type-strain genomes for metagenomic binning, comparative biology and taxonomic classification.</title>
        <authorList>
            <person name="Goeker M."/>
        </authorList>
    </citation>
    <scope>NUCLEOTIDE SEQUENCE [LARGE SCALE GENOMIC DNA]</scope>
    <source>
        <strain evidence="4 6">DSM 3764</strain>
    </source>
</reference>
<sequence length="392" mass="43308">MSEFPSVEKKNIGLALSGGGVRAAAFHAGVMRYLAEHGLLEDVTHVSSVSGGSLFVGMVFRLAEYRWPSSAAYLNVVFPQFRHVLTSKSLQCSALTQLFFIPTNWRFLLSRANVLAQAIEAAWDVKAPLCSLGASPVWSINCTTGETGRRFRFKAATMGDYELGYADIGSFSLAKAMAISAAFPGGIGPLVLKSQNFEWKKRVHWGAAEAEIYQVPFKNLHLYDGGLYDNLGLEPLFDVGRQELKTDDSLKSPVRYLVVSDGGAALPRTVIPHPLNPFRFKRIADIALDQSRALRVRAFVNFLQKNSSLGAFVGIGADAVQSIRQFSKGRESIADRLLTQNWLSQEEVKSASTYNTNLSLMSESHFDLLARHGYETVKWNMEIMSQVCLKEP</sequence>
<dbReference type="RefSeq" id="WP_115228862.1">
    <property type="nucleotide sequence ID" value="NZ_CAWOLO010000023.1"/>
</dbReference>
<organism evidence="3 5">
    <name type="scientific">Iodobacter fluviatilis</name>
    <dbReference type="NCBI Taxonomy" id="537"/>
    <lineage>
        <taxon>Bacteria</taxon>
        <taxon>Pseudomonadati</taxon>
        <taxon>Pseudomonadota</taxon>
        <taxon>Betaproteobacteria</taxon>
        <taxon>Neisseriales</taxon>
        <taxon>Chitinibacteraceae</taxon>
        <taxon>Iodobacter</taxon>
    </lineage>
</organism>